<evidence type="ECO:0000313" key="1">
    <source>
        <dbReference type="EMBL" id="MBF1658051.1"/>
    </source>
</evidence>
<accession>A0A930PR09</accession>
<organism evidence="1 2">
    <name type="scientific">Rothia mucilaginosa</name>
    <dbReference type="NCBI Taxonomy" id="43675"/>
    <lineage>
        <taxon>Bacteria</taxon>
        <taxon>Bacillati</taxon>
        <taxon>Actinomycetota</taxon>
        <taxon>Actinomycetes</taxon>
        <taxon>Micrococcales</taxon>
        <taxon>Micrococcaceae</taxon>
        <taxon>Rothia</taxon>
    </lineage>
</organism>
<dbReference type="RefSeq" id="WP_303945659.1">
    <property type="nucleotide sequence ID" value="NZ_JABZXO010000032.1"/>
</dbReference>
<comment type="caution">
    <text evidence="1">The sequence shown here is derived from an EMBL/GenBank/DDBJ whole genome shotgun (WGS) entry which is preliminary data.</text>
</comment>
<protein>
    <submittedName>
        <fullName evidence="1">Uncharacterized protein</fullName>
    </submittedName>
</protein>
<sequence length="237" mass="26389">MTTPLMNTTTIIDTLNRDWTITSQHMVLFQDAPMLAADVLHLLLTTAPGPAQDAIWHEAITRALTGDTTMERTLTQSTIPWILRLSRQNAIMQILTHRGEAEDAFSILAGAALEAIRKYPLHRTEKVRGTLFYRLLRIVTRLKDAYTHPIDTEDTTTHTPLTYTDTTTNRTAATEAVDRLLGDAVNAGTITAAESDLLIAYYTDSAALAQREGCSTKALECRVRRLRNRVRDGLNLA</sequence>
<evidence type="ECO:0000313" key="2">
    <source>
        <dbReference type="Proteomes" id="UP000770330"/>
    </source>
</evidence>
<gene>
    <name evidence="1" type="ORF">HXO61_09025</name>
</gene>
<dbReference type="Proteomes" id="UP000770330">
    <property type="component" value="Unassembled WGS sequence"/>
</dbReference>
<dbReference type="AlphaFoldDB" id="A0A930PR09"/>
<dbReference type="EMBL" id="JABZXO010000032">
    <property type="protein sequence ID" value="MBF1658051.1"/>
    <property type="molecule type" value="Genomic_DNA"/>
</dbReference>
<name>A0A930PR09_9MICC</name>
<reference evidence="1" key="1">
    <citation type="submission" date="2020-04" db="EMBL/GenBank/DDBJ databases">
        <title>Deep metagenomics examines the oral microbiome during advanced dental caries in children, revealing novel taxa and co-occurrences with host molecules.</title>
        <authorList>
            <person name="Baker J.L."/>
            <person name="Morton J.T."/>
            <person name="Dinis M."/>
            <person name="Alvarez R."/>
            <person name="Tran N.C."/>
            <person name="Knight R."/>
            <person name="Edlund A."/>
        </authorList>
    </citation>
    <scope>NUCLEOTIDE SEQUENCE</scope>
    <source>
        <strain evidence="1">JCVI_39_bin.18</strain>
    </source>
</reference>
<proteinExistence type="predicted"/>